<proteinExistence type="predicted"/>
<gene>
    <name evidence="1" type="ORF">RM555_03475</name>
</gene>
<comment type="caution">
    <text evidence="1">The sequence shown here is derived from an EMBL/GenBank/DDBJ whole genome shotgun (WGS) entry which is preliminary data.</text>
</comment>
<evidence type="ECO:0000313" key="1">
    <source>
        <dbReference type="EMBL" id="MDT0528052.1"/>
    </source>
</evidence>
<keyword evidence="2" id="KW-1185">Reference proteome</keyword>
<dbReference type="RefSeq" id="WP_311410404.1">
    <property type="nucleotide sequence ID" value="NZ_JAVRFL010000003.1"/>
</dbReference>
<protein>
    <submittedName>
        <fullName evidence="1">Uncharacterized protein</fullName>
    </submittedName>
</protein>
<dbReference type="EMBL" id="JAVRFL010000003">
    <property type="protein sequence ID" value="MDT0528052.1"/>
    <property type="molecule type" value="Genomic_DNA"/>
</dbReference>
<reference evidence="1" key="1">
    <citation type="submission" date="2023-09" db="EMBL/GenBank/DDBJ databases">
        <title>30 novel species of actinomycetes from the DSMZ collection.</title>
        <authorList>
            <person name="Nouioui I."/>
        </authorList>
    </citation>
    <scope>NUCLEOTIDE SEQUENCE</scope>
    <source>
        <strain evidence="1">DSM 115977</strain>
    </source>
</reference>
<evidence type="ECO:0000313" key="2">
    <source>
        <dbReference type="Proteomes" id="UP001180973"/>
    </source>
</evidence>
<accession>A0ABU2WSG7</accession>
<sequence length="186" mass="19643">MTTGLLLMAAPAQAAPKTEATGGEPAKMTVSAAEIEANNAAVWASLPPNVTMKVVGKMPKLQGPIDHYTQNGPTVTTGAIPFAVSTIPFSFTFDGVWSMDGRDFKSTQTSFCKDIKATWDYPQGSHHQFKVSLSAGGTITVPTDGVTRTWCWSSVPTNTTMHFTYFSTGNSAGDIAKASGSGSVHY</sequence>
<organism evidence="1 2">
    <name type="scientific">Micromonospora reichwaldensis</name>
    <dbReference type="NCBI Taxonomy" id="3075516"/>
    <lineage>
        <taxon>Bacteria</taxon>
        <taxon>Bacillati</taxon>
        <taxon>Actinomycetota</taxon>
        <taxon>Actinomycetes</taxon>
        <taxon>Micromonosporales</taxon>
        <taxon>Micromonosporaceae</taxon>
        <taxon>Micromonospora</taxon>
    </lineage>
</organism>
<dbReference type="Proteomes" id="UP001180973">
    <property type="component" value="Unassembled WGS sequence"/>
</dbReference>
<name>A0ABU2WSG7_9ACTN</name>